<dbReference type="InterPro" id="IPR001487">
    <property type="entry name" value="Bromodomain"/>
</dbReference>
<gene>
    <name evidence="11" type="ORF">Ccrd_023633</name>
</gene>
<comment type="subcellular location">
    <subcellularLocation>
        <location evidence="1">Nucleus</location>
    </subcellularLocation>
</comment>
<evidence type="ECO:0000259" key="9">
    <source>
        <dbReference type="PROSITE" id="PS50014"/>
    </source>
</evidence>
<dbReference type="Pfam" id="PF00439">
    <property type="entry name" value="Bromodomain"/>
    <property type="match status" value="1"/>
</dbReference>
<reference evidence="11 12" key="1">
    <citation type="journal article" date="2016" name="Sci. Rep.">
        <title>The genome sequence of the outbreeding globe artichoke constructed de novo incorporating a phase-aware low-pass sequencing strategy of F1 progeny.</title>
        <authorList>
            <person name="Scaglione D."/>
            <person name="Reyes-Chin-Wo S."/>
            <person name="Acquadro A."/>
            <person name="Froenicke L."/>
            <person name="Portis E."/>
            <person name="Beitel C."/>
            <person name="Tirone M."/>
            <person name="Mauro R."/>
            <person name="Lo Monaco A."/>
            <person name="Mauromicale G."/>
            <person name="Faccioli P."/>
            <person name="Cattivelli L."/>
            <person name="Rieseberg L."/>
            <person name="Michelmore R."/>
            <person name="Lanteri S."/>
        </authorList>
    </citation>
    <scope>NUCLEOTIDE SEQUENCE [LARGE SCALE GENOMIC DNA]</scope>
    <source>
        <strain evidence="11">2C</strain>
    </source>
</reference>
<feature type="region of interest" description="Disordered" evidence="8">
    <location>
        <begin position="634"/>
        <end position="662"/>
    </location>
</feature>
<dbReference type="Gene3D" id="1.20.920.10">
    <property type="entry name" value="Bromodomain-like"/>
    <property type="match status" value="1"/>
</dbReference>
<dbReference type="InterPro" id="IPR052442">
    <property type="entry name" value="Env_Response_Regulator"/>
</dbReference>
<keyword evidence="2" id="KW-0805">Transcription regulation</keyword>
<dbReference type="InterPro" id="IPR036427">
    <property type="entry name" value="Bromodomain-like_sf"/>
</dbReference>
<dbReference type="SUPFAM" id="SSF47370">
    <property type="entry name" value="Bromodomain"/>
    <property type="match status" value="1"/>
</dbReference>
<dbReference type="Gene3D" id="1.20.1270.220">
    <property type="match status" value="1"/>
</dbReference>
<dbReference type="Pfam" id="PF17035">
    <property type="entry name" value="BET"/>
    <property type="match status" value="1"/>
</dbReference>
<evidence type="ECO:0000256" key="5">
    <source>
        <dbReference type="ARBA" id="ARBA00023163"/>
    </source>
</evidence>
<dbReference type="InterPro" id="IPR038336">
    <property type="entry name" value="NET_sf"/>
</dbReference>
<dbReference type="PANTHER" id="PTHR46136:SF33">
    <property type="entry name" value="TRANSCRIPTION FACTOR GTE10"/>
    <property type="match status" value="1"/>
</dbReference>
<comment type="caution">
    <text evidence="11">The sequence shown here is derived from an EMBL/GenBank/DDBJ whole genome shotgun (WGS) entry which is preliminary data.</text>
</comment>
<evidence type="ECO:0000256" key="3">
    <source>
        <dbReference type="ARBA" id="ARBA00023054"/>
    </source>
</evidence>
<keyword evidence="4 7" id="KW-0103">Bromodomain</keyword>
<keyword evidence="6" id="KW-0539">Nucleus</keyword>
<evidence type="ECO:0000259" key="10">
    <source>
        <dbReference type="PROSITE" id="PS51525"/>
    </source>
</evidence>
<dbReference type="CDD" id="cd05506">
    <property type="entry name" value="Bromo_plant1"/>
    <property type="match status" value="1"/>
</dbReference>
<proteinExistence type="predicted"/>
<dbReference type="STRING" id="59895.A0A103XWF2"/>
<feature type="region of interest" description="Disordered" evidence="8">
    <location>
        <begin position="489"/>
        <end position="514"/>
    </location>
</feature>
<evidence type="ECO:0000256" key="1">
    <source>
        <dbReference type="ARBA" id="ARBA00004123"/>
    </source>
</evidence>
<dbReference type="GO" id="GO:0005634">
    <property type="term" value="C:nucleus"/>
    <property type="evidence" value="ECO:0007669"/>
    <property type="project" value="UniProtKB-SubCell"/>
</dbReference>
<dbReference type="Gramene" id="KVH98136">
    <property type="protein sequence ID" value="KVH98136"/>
    <property type="gene ID" value="Ccrd_023633"/>
</dbReference>
<feature type="region of interest" description="Disordered" evidence="8">
    <location>
        <begin position="162"/>
        <end position="199"/>
    </location>
</feature>
<keyword evidence="3" id="KW-0175">Coiled coil</keyword>
<feature type="domain" description="NET" evidence="10">
    <location>
        <begin position="351"/>
        <end position="433"/>
    </location>
</feature>
<dbReference type="PROSITE" id="PS50014">
    <property type="entry name" value="BROMODOMAIN_2"/>
    <property type="match status" value="1"/>
</dbReference>
<protein>
    <submittedName>
        <fullName evidence="11">Bromodomain-containing protein</fullName>
    </submittedName>
</protein>
<accession>A0A103XWF2</accession>
<evidence type="ECO:0000256" key="8">
    <source>
        <dbReference type="SAM" id="MobiDB-lite"/>
    </source>
</evidence>
<dbReference type="SMART" id="SM00297">
    <property type="entry name" value="BROMO"/>
    <property type="match status" value="1"/>
</dbReference>
<dbReference type="PROSITE" id="PS51525">
    <property type="entry name" value="NET"/>
    <property type="match status" value="1"/>
</dbReference>
<evidence type="ECO:0000313" key="11">
    <source>
        <dbReference type="EMBL" id="KVH98136.1"/>
    </source>
</evidence>
<keyword evidence="5" id="KW-0804">Transcription</keyword>
<dbReference type="PANTHER" id="PTHR46136">
    <property type="entry name" value="TRANSCRIPTION FACTOR GTE8"/>
    <property type="match status" value="1"/>
</dbReference>
<dbReference type="EMBL" id="LEKV01003809">
    <property type="protein sequence ID" value="KVH98136.1"/>
    <property type="molecule type" value="Genomic_DNA"/>
</dbReference>
<keyword evidence="12" id="KW-1185">Reference proteome</keyword>
<evidence type="ECO:0000256" key="7">
    <source>
        <dbReference type="PROSITE-ProRule" id="PRU00035"/>
    </source>
</evidence>
<evidence type="ECO:0000256" key="6">
    <source>
        <dbReference type="ARBA" id="ARBA00023242"/>
    </source>
</evidence>
<dbReference type="OMA" id="DIVAGCD"/>
<evidence type="ECO:0000256" key="4">
    <source>
        <dbReference type="ARBA" id="ARBA00023117"/>
    </source>
</evidence>
<feature type="compositionally biased region" description="Basic and acidic residues" evidence="8">
    <location>
        <begin position="652"/>
        <end position="662"/>
    </location>
</feature>
<dbReference type="InterPro" id="IPR037377">
    <property type="entry name" value="GTE_bromo"/>
</dbReference>
<evidence type="ECO:0000313" key="12">
    <source>
        <dbReference type="Proteomes" id="UP000243975"/>
    </source>
</evidence>
<feature type="compositionally biased region" description="Low complexity" evidence="8">
    <location>
        <begin position="496"/>
        <end position="511"/>
    </location>
</feature>
<feature type="domain" description="Bromo" evidence="9">
    <location>
        <begin position="221"/>
        <end position="293"/>
    </location>
</feature>
<dbReference type="PRINTS" id="PR00503">
    <property type="entry name" value="BROMODOMAIN"/>
</dbReference>
<dbReference type="AlphaFoldDB" id="A0A103XWF2"/>
<organism evidence="11 12">
    <name type="scientific">Cynara cardunculus var. scolymus</name>
    <name type="common">Globe artichoke</name>
    <name type="synonym">Cynara scolymus</name>
    <dbReference type="NCBI Taxonomy" id="59895"/>
    <lineage>
        <taxon>Eukaryota</taxon>
        <taxon>Viridiplantae</taxon>
        <taxon>Streptophyta</taxon>
        <taxon>Embryophyta</taxon>
        <taxon>Tracheophyta</taxon>
        <taxon>Spermatophyta</taxon>
        <taxon>Magnoliopsida</taxon>
        <taxon>eudicotyledons</taxon>
        <taxon>Gunneridae</taxon>
        <taxon>Pentapetalae</taxon>
        <taxon>asterids</taxon>
        <taxon>campanulids</taxon>
        <taxon>Asterales</taxon>
        <taxon>Asteraceae</taxon>
        <taxon>Carduoideae</taxon>
        <taxon>Cardueae</taxon>
        <taxon>Carduinae</taxon>
        <taxon>Cynara</taxon>
    </lineage>
</organism>
<name>A0A103XWF2_CYNCS</name>
<sequence length="803" mass="89095">MAPTFPVEFAGQRVSKNLSQTNFTRMMGKTRKVSKGYSYGFVPDYRHAVETMADSEGFGSSGRLDTEMTASEDSCAPRRKCINLNGDSYQQLGVPIQVLSLSKLSGFERKELGFRLKRELEQVRTFQKNIAMVSSNGLSLSPSSDVHSCSAGQRRPIPEFSRSMSVPASHCKKKAPPGRNGGARSKKSAAGRVDSVKKALPPASGNAMLMKQCETLLNRLMSHNFGWVFNTPVDVVELNIPDYYTVIKHPMDLGTVKTKLTSGRYMDQWAFAADVRLTFSNAMTYNPRGNDVHLMAETLSKFFEVRWKAIEKKLLVATEAVVPMRQNVVETETATPMPPFKKKKTTYLGNEIKQEPVKRTMSDTEKHKLSSELESSLSDLPESIIDFLKDNSSNGNQTTEDEIEIDIDTLSNDTLFKLRKLLDDYLVDKQKNMAKAETCEIELHNESGFSNSSMQACKANDANEEDVDIGGNDLPISSFPPIEIEKDTAVRNSKCSSSSSSSSDSGSSSSGLKPTRMHGHDSWYRFGCMALQIVVGAWFSEDSELDNVEIRNKVACNVLKLNQFLMRCAEIVQFFSIFLQIYSDSDSSSGSESDGANASAIMNNNKVSSLCHSSQLNSVNGMGLVEQKSHSIPVSGEVDGRQEGESAASERQGCEKQDRERLRLEKEELEKRRKEEKARLQAEAKAAEEARRNAELEAAIWIKIVISNTYSFSCQMEKMVDIDDNSGFLEDLEMLSVAAAEPLENFIDEASADCGEGRFKLNGKGNPLEQLGLYMKDDEDEEEEEVNPRPAQGGDDPEEGEID</sequence>
<evidence type="ECO:0000256" key="2">
    <source>
        <dbReference type="ARBA" id="ARBA00023015"/>
    </source>
</evidence>
<dbReference type="InterPro" id="IPR027353">
    <property type="entry name" value="NET_dom"/>
</dbReference>
<dbReference type="Proteomes" id="UP000243975">
    <property type="component" value="Unassembled WGS sequence"/>
</dbReference>
<feature type="region of interest" description="Disordered" evidence="8">
    <location>
        <begin position="759"/>
        <end position="803"/>
    </location>
</feature>